<protein>
    <submittedName>
        <fullName evidence="1">Sporulation transcriptional regulator SpoIIID</fullName>
    </submittedName>
</protein>
<dbReference type="EMBL" id="JAENQP010000037">
    <property type="protein sequence ID" value="MBO3360427.1"/>
    <property type="molecule type" value="Genomic_DNA"/>
</dbReference>
<sequence length="84" mass="9597">NVVNYVLDNKATIRETAKFFGVSKSTIHKDVTERIFELNPQKAIEVEKVLLFNKSERHLRGARATKLKFLMLREIGNKVIQGGV</sequence>
<evidence type="ECO:0000313" key="1">
    <source>
        <dbReference type="EMBL" id="MBO3360427.1"/>
    </source>
</evidence>
<name>A0AAW4J0L5_CLOPF</name>
<dbReference type="InterPro" id="IPR014208">
    <property type="entry name" value="Spore_III_D"/>
</dbReference>
<dbReference type="RefSeq" id="WP_208341117.1">
    <property type="nucleotide sequence ID" value="NZ_JAENQO010000037.1"/>
</dbReference>
<gene>
    <name evidence="1" type="ORF">JJB47_16995</name>
</gene>
<dbReference type="Pfam" id="PF12116">
    <property type="entry name" value="SpoIIID"/>
    <property type="match status" value="1"/>
</dbReference>
<comment type="caution">
    <text evidence="1">The sequence shown here is derived from an EMBL/GenBank/DDBJ whole genome shotgun (WGS) entry which is preliminary data.</text>
</comment>
<organism evidence="1 2">
    <name type="scientific">Clostridium perfringens</name>
    <dbReference type="NCBI Taxonomy" id="1502"/>
    <lineage>
        <taxon>Bacteria</taxon>
        <taxon>Bacillati</taxon>
        <taxon>Bacillota</taxon>
        <taxon>Clostridia</taxon>
        <taxon>Eubacteriales</taxon>
        <taxon>Clostridiaceae</taxon>
        <taxon>Clostridium</taxon>
    </lineage>
</organism>
<reference evidence="1" key="1">
    <citation type="submission" date="2020-12" db="EMBL/GenBank/DDBJ databases">
        <title>Comparative genomics of Clostridium perfringens reveals patterns of host-associated phylogenetic clades and virulence factors.</title>
        <authorList>
            <person name="Smith A.H."/>
            <person name="Geier R."/>
        </authorList>
    </citation>
    <scope>NUCLEOTIDE SEQUENCE</scope>
    <source>
        <strain evidence="1">CHD30677R</strain>
    </source>
</reference>
<accession>A0AAW4J0L5</accession>
<feature type="non-terminal residue" evidence="1">
    <location>
        <position position="1"/>
    </location>
</feature>
<dbReference type="Proteomes" id="UP000668068">
    <property type="component" value="Unassembled WGS sequence"/>
</dbReference>
<evidence type="ECO:0000313" key="2">
    <source>
        <dbReference type="Proteomes" id="UP000668068"/>
    </source>
</evidence>
<dbReference type="AlphaFoldDB" id="A0AAW4J0L5"/>
<proteinExistence type="predicted"/>